<evidence type="ECO:0000313" key="10">
    <source>
        <dbReference type="EMBL" id="SDO06584.1"/>
    </source>
</evidence>
<gene>
    <name evidence="10" type="ORF">SAMN05192558_101809</name>
</gene>
<dbReference type="InterPro" id="IPR051048">
    <property type="entry name" value="Peptidase_S8/S53_subtilisin"/>
</dbReference>
<dbReference type="Gene3D" id="2.60.120.260">
    <property type="entry name" value="Galactose-binding domain-like"/>
    <property type="match status" value="1"/>
</dbReference>
<evidence type="ECO:0000259" key="9">
    <source>
        <dbReference type="SMART" id="SM00736"/>
    </source>
</evidence>
<dbReference type="InterPro" id="IPR008979">
    <property type="entry name" value="Galactose-bd-like_sf"/>
</dbReference>
<keyword evidence="8" id="KW-0732">Signal</keyword>
<dbReference type="EMBL" id="FNJB01000001">
    <property type="protein sequence ID" value="SDO06584.1"/>
    <property type="molecule type" value="Genomic_DNA"/>
</dbReference>
<dbReference type="GO" id="GO:0004252">
    <property type="term" value="F:serine-type endopeptidase activity"/>
    <property type="evidence" value="ECO:0007669"/>
    <property type="project" value="UniProtKB-UniRule"/>
</dbReference>
<dbReference type="PANTHER" id="PTHR43399:SF4">
    <property type="entry name" value="CELL WALL-ASSOCIATED PROTEASE"/>
    <property type="match status" value="1"/>
</dbReference>
<dbReference type="PANTHER" id="PTHR43399">
    <property type="entry name" value="SUBTILISIN-RELATED"/>
    <property type="match status" value="1"/>
</dbReference>
<evidence type="ECO:0000256" key="1">
    <source>
        <dbReference type="ARBA" id="ARBA00011073"/>
    </source>
</evidence>
<evidence type="ECO:0000256" key="6">
    <source>
        <dbReference type="PROSITE-ProRule" id="PRU01240"/>
    </source>
</evidence>
<name>A0A1H0GI68_9PSEU</name>
<dbReference type="PRINTS" id="PR00723">
    <property type="entry name" value="SUBTILISIN"/>
</dbReference>
<evidence type="ECO:0000256" key="7">
    <source>
        <dbReference type="SAM" id="MobiDB-lite"/>
    </source>
</evidence>
<dbReference type="InterPro" id="IPR015500">
    <property type="entry name" value="Peptidase_S8_subtilisin-rel"/>
</dbReference>
<dbReference type="OrthoDB" id="9813435at2"/>
<dbReference type="GO" id="GO:0005509">
    <property type="term" value="F:calcium ion binding"/>
    <property type="evidence" value="ECO:0007669"/>
    <property type="project" value="InterPro"/>
</dbReference>
<dbReference type="PROSITE" id="PS51892">
    <property type="entry name" value="SUBTILASE"/>
    <property type="match status" value="1"/>
</dbReference>
<keyword evidence="3 6" id="KW-0378">Hydrolase</keyword>
<dbReference type="InterPro" id="IPR023828">
    <property type="entry name" value="Peptidase_S8_Ser-AS"/>
</dbReference>
<dbReference type="AlphaFoldDB" id="A0A1H0GI68"/>
<dbReference type="SUPFAM" id="SSF49785">
    <property type="entry name" value="Galactose-binding domain-like"/>
    <property type="match status" value="1"/>
</dbReference>
<feature type="region of interest" description="Disordered" evidence="7">
    <location>
        <begin position="488"/>
        <end position="517"/>
    </location>
</feature>
<dbReference type="SUPFAM" id="SSF52743">
    <property type="entry name" value="Subtilisin-like"/>
    <property type="match status" value="1"/>
</dbReference>
<dbReference type="STRING" id="504798.SAMN05421871_10362"/>
<evidence type="ECO:0000256" key="8">
    <source>
        <dbReference type="SAM" id="SignalP"/>
    </source>
</evidence>
<keyword evidence="4 6" id="KW-0720">Serine protease</keyword>
<dbReference type="Gene3D" id="3.40.50.200">
    <property type="entry name" value="Peptidase S8/S53 domain"/>
    <property type="match status" value="1"/>
</dbReference>
<accession>A0A1H0GI68</accession>
<keyword evidence="11" id="KW-1185">Reference proteome</keyword>
<dbReference type="SUPFAM" id="SSF49313">
    <property type="entry name" value="Cadherin-like"/>
    <property type="match status" value="1"/>
</dbReference>
<evidence type="ECO:0000256" key="4">
    <source>
        <dbReference type="ARBA" id="ARBA00022825"/>
    </source>
</evidence>
<organism evidence="10 11">
    <name type="scientific">Actinokineospora alba</name>
    <dbReference type="NCBI Taxonomy" id="504798"/>
    <lineage>
        <taxon>Bacteria</taxon>
        <taxon>Bacillati</taxon>
        <taxon>Actinomycetota</taxon>
        <taxon>Actinomycetes</taxon>
        <taxon>Pseudonocardiales</taxon>
        <taxon>Pseudonocardiaceae</taxon>
        <taxon>Actinokineospora</taxon>
    </lineage>
</organism>
<evidence type="ECO:0000256" key="3">
    <source>
        <dbReference type="ARBA" id="ARBA00022801"/>
    </source>
</evidence>
<dbReference type="GO" id="GO:0005975">
    <property type="term" value="P:carbohydrate metabolic process"/>
    <property type="evidence" value="ECO:0007669"/>
    <property type="project" value="UniProtKB-ARBA"/>
</dbReference>
<feature type="active site" description="Charge relay system" evidence="5 6">
    <location>
        <position position="571"/>
    </location>
</feature>
<evidence type="ECO:0000256" key="2">
    <source>
        <dbReference type="ARBA" id="ARBA00022670"/>
    </source>
</evidence>
<feature type="active site" description="Charge relay system" evidence="5 6">
    <location>
        <position position="291"/>
    </location>
</feature>
<dbReference type="PROSITE" id="PS00138">
    <property type="entry name" value="SUBTILASE_SER"/>
    <property type="match status" value="1"/>
</dbReference>
<dbReference type="InterPro" id="IPR013783">
    <property type="entry name" value="Ig-like_fold"/>
</dbReference>
<dbReference type="InterPro" id="IPR036852">
    <property type="entry name" value="Peptidase_S8/S53_dom_sf"/>
</dbReference>
<dbReference type="GO" id="GO:0006508">
    <property type="term" value="P:proteolysis"/>
    <property type="evidence" value="ECO:0007669"/>
    <property type="project" value="UniProtKB-KW"/>
</dbReference>
<feature type="domain" description="Dystroglycan-type cadherin-like" evidence="9">
    <location>
        <begin position="779"/>
        <end position="868"/>
    </location>
</feature>
<evidence type="ECO:0000256" key="5">
    <source>
        <dbReference type="PIRSR" id="PIRSR615500-1"/>
    </source>
</evidence>
<dbReference type="InterPro" id="IPR034058">
    <property type="entry name" value="TagA/B/C/D_pept_dom"/>
</dbReference>
<feature type="active site" description="Charge relay system" evidence="5 6">
    <location>
        <position position="242"/>
    </location>
</feature>
<comment type="similarity">
    <text evidence="1 6">Belongs to the peptidase S8 family.</text>
</comment>
<dbReference type="InterPro" id="IPR015919">
    <property type="entry name" value="Cadherin-like_sf"/>
</dbReference>
<feature type="signal peptide" evidence="8">
    <location>
        <begin position="1"/>
        <end position="32"/>
    </location>
</feature>
<dbReference type="CDD" id="cd04842">
    <property type="entry name" value="Peptidases_S8_Kp43_protease"/>
    <property type="match status" value="1"/>
</dbReference>
<dbReference type="SMART" id="SM00736">
    <property type="entry name" value="CADG"/>
    <property type="match status" value="1"/>
</dbReference>
<dbReference type="GO" id="GO:0016020">
    <property type="term" value="C:membrane"/>
    <property type="evidence" value="ECO:0007669"/>
    <property type="project" value="InterPro"/>
</dbReference>
<reference evidence="11" key="1">
    <citation type="submission" date="2016-10" db="EMBL/GenBank/DDBJ databases">
        <authorList>
            <person name="Varghese N."/>
            <person name="Submissions S."/>
        </authorList>
    </citation>
    <scope>NUCLEOTIDE SEQUENCE [LARGE SCALE GENOMIC DNA]</scope>
    <source>
        <strain evidence="11">IBRC-M 10655</strain>
    </source>
</reference>
<dbReference type="Pfam" id="PF05345">
    <property type="entry name" value="He_PIG"/>
    <property type="match status" value="1"/>
</dbReference>
<dbReference type="Gene3D" id="2.60.40.10">
    <property type="entry name" value="Immunoglobulins"/>
    <property type="match status" value="1"/>
</dbReference>
<protein>
    <submittedName>
        <fullName evidence="10">Putative Ig domain-containing protein</fullName>
    </submittedName>
</protein>
<feature type="compositionally biased region" description="Polar residues" evidence="7">
    <location>
        <begin position="492"/>
        <end position="508"/>
    </location>
</feature>
<evidence type="ECO:0000313" key="11">
    <source>
        <dbReference type="Proteomes" id="UP000199651"/>
    </source>
</evidence>
<dbReference type="Pfam" id="PF00082">
    <property type="entry name" value="Peptidase_S8"/>
    <property type="match status" value="1"/>
</dbReference>
<feature type="chain" id="PRO_5011736246" evidence="8">
    <location>
        <begin position="33"/>
        <end position="1021"/>
    </location>
</feature>
<dbReference type="InterPro" id="IPR000209">
    <property type="entry name" value="Peptidase_S8/S53_dom"/>
</dbReference>
<dbReference type="Proteomes" id="UP000199651">
    <property type="component" value="Unassembled WGS sequence"/>
</dbReference>
<dbReference type="InterPro" id="IPR006644">
    <property type="entry name" value="Cadg"/>
</dbReference>
<keyword evidence="2 6" id="KW-0645">Protease</keyword>
<proteinExistence type="inferred from homology"/>
<dbReference type="Gene3D" id="2.60.120.380">
    <property type="match status" value="1"/>
</dbReference>
<sequence length="1021" mass="106368">MFGATRRRRAVTLAVSTVLVGAAIAVPGLANAASPAEAPIRLVTGEFLPSSLAAVPHGLEARALGTSERGSYLVQFQGPVREDWKAGLTALGATIVEYIPDNAFKVRMNPGQAQRASKLSGVHYVGRFQSAWKVSQDAKAKIDEGKAGIYKVRAENGVDLASVRRAAEGTGAVVSKSADGTLVIAADPSQASKIAGIEDVSFVDKFRIMEKHNEHAAGTIMRGAQANARGYDGSSQTVAVADTGLGGGTAATAHPDIPASRIQAVHAWAGADIANCADVQPDGAVDVDSGHGTHVAVSVVGDGMADGTGKAAAYGARLVFQAVEDYVDMFGQCAGQYEDAYYLLGLPDDLATLFQQAYDGGARIHANSWGSDANGGYTDTSQHADRFINTHRDMLITFSAGNSGTDANSDGVIDNDSIGAPATAKNVLTVGASENGKAQSPCDVSLTYLPQTAKEQATFNNRSCKDVNGVNVIPSWGDWWPNDYPAEPIKSDPQTGNPQQVTAFSSRGPTDDGRIKPDIVAPGSWILSGYSDKHQQQYDGAAANNPKTNAPQVDGYGFPLNDDYKYFSGTSMSNPLAAGGATVVRDFYNKKHTVNASAALVKGTMVNSATDLLDENGDGANDNDLPVPNMHEGWGLVNLDKATAGTAKFVDEAVAGLATGGVSETKYTVEAGQPLKITMAYSDKEAAVSAAVTLVNDLDLEVVSPTGTVYRGNVFAGGWSNTGGTADRRNNLENVFIQNPAAGEWTVRVRGHNVPQGPQKFALVVDGKFGTGTPVNANPVVTNPGNKSTQINTAVNLQIQATDANNDPLTYAASGLPTGLSIGASNGLISGTPTAAGTSNVTVTVTDGKGGSGNTAFTWTVTTTTQPNQLLANPGFESGTTGWTGTTGVITSSTARPTHGGTFWAYFGGNGRTTSENLYQQVTIPASATSASASYWVRIDTAESTTSVQYDKLQLQVLSSSGTVLGTLGTVSNLNKSTSYVQKTYDLSAYKGQTVRLRWLMTEDSSLQTTFAVDDAALNVS</sequence>